<reference evidence="3" key="3">
    <citation type="submission" date="2015-06" db="UniProtKB">
        <authorList>
            <consortium name="EnsemblMetazoa"/>
        </authorList>
    </citation>
    <scope>IDENTIFICATION</scope>
</reference>
<keyword evidence="1" id="KW-0472">Membrane</keyword>
<name>T1FPK9_HELRO</name>
<gene>
    <name evidence="3" type="primary">20210756</name>
    <name evidence="2" type="ORF">HELRODRAFT_188051</name>
</gene>
<protein>
    <recommendedName>
        <fullName evidence="5">Ig-like domain-containing protein</fullName>
    </recommendedName>
</protein>
<dbReference type="KEGG" id="hro:HELRODRAFT_188051"/>
<dbReference type="Proteomes" id="UP000015101">
    <property type="component" value="Unassembled WGS sequence"/>
</dbReference>
<organism evidence="3 4">
    <name type="scientific">Helobdella robusta</name>
    <name type="common">Californian leech</name>
    <dbReference type="NCBI Taxonomy" id="6412"/>
    <lineage>
        <taxon>Eukaryota</taxon>
        <taxon>Metazoa</taxon>
        <taxon>Spiralia</taxon>
        <taxon>Lophotrochozoa</taxon>
        <taxon>Annelida</taxon>
        <taxon>Clitellata</taxon>
        <taxon>Hirudinea</taxon>
        <taxon>Rhynchobdellida</taxon>
        <taxon>Glossiphoniidae</taxon>
        <taxon>Helobdella</taxon>
    </lineage>
</organism>
<dbReference type="InParanoid" id="T1FPK9"/>
<accession>T1FPK9</accession>
<dbReference type="EMBL" id="AMQM01000273">
    <property type="status" value="NOT_ANNOTATED_CDS"/>
    <property type="molecule type" value="Genomic_DNA"/>
</dbReference>
<dbReference type="EnsemblMetazoa" id="HelroT188051">
    <property type="protein sequence ID" value="HelroP188051"/>
    <property type="gene ID" value="HelroG188051"/>
</dbReference>
<dbReference type="RefSeq" id="XP_009009662.1">
    <property type="nucleotide sequence ID" value="XM_009011414.1"/>
</dbReference>
<keyword evidence="1" id="KW-1133">Transmembrane helix</keyword>
<evidence type="ECO:0000256" key="1">
    <source>
        <dbReference type="SAM" id="Phobius"/>
    </source>
</evidence>
<dbReference type="AlphaFoldDB" id="T1FPK9"/>
<dbReference type="HOGENOM" id="CLU_980999_0_0_1"/>
<sequence>MVLFEKEKYTAEQSFICTSIVDGQEYQKLYYLIIIKEMKCNGKTRFHEGDKAELECSIDAIYFPDIIFNYKGHVSKQWFQISSIGKNLTFNVDYSDDKARIVCSIVPKGPQCHFDLQVLYEMMDFETPENKSLEAGEPIECKASGNPSPTVRMSVKRTPTDDDWVFFNSSTSGSAVVYLNESYNGDSSELKCRFESALTNKIIEKIVKLNIVGSKGILGNVASKLQENNYLLLIVIIVIALVVLLIVIAIIIYKRKKNSQKKNKKAEVALLKSEPRKDYKNESV</sequence>
<dbReference type="CTD" id="20210756"/>
<keyword evidence="1" id="KW-0812">Transmembrane</keyword>
<feature type="transmembrane region" description="Helical" evidence="1">
    <location>
        <begin position="230"/>
        <end position="253"/>
    </location>
</feature>
<dbReference type="GeneID" id="20210756"/>
<evidence type="ECO:0008006" key="5">
    <source>
        <dbReference type="Google" id="ProtNLM"/>
    </source>
</evidence>
<dbReference type="EMBL" id="KB095811">
    <property type="protein sequence ID" value="ESO12942.1"/>
    <property type="molecule type" value="Genomic_DNA"/>
</dbReference>
<keyword evidence="4" id="KW-1185">Reference proteome</keyword>
<proteinExistence type="predicted"/>
<evidence type="ECO:0000313" key="2">
    <source>
        <dbReference type="EMBL" id="ESO12942.1"/>
    </source>
</evidence>
<reference evidence="4" key="1">
    <citation type="submission" date="2012-12" db="EMBL/GenBank/DDBJ databases">
        <authorList>
            <person name="Hellsten U."/>
            <person name="Grimwood J."/>
            <person name="Chapman J.A."/>
            <person name="Shapiro H."/>
            <person name="Aerts A."/>
            <person name="Otillar R.P."/>
            <person name="Terry A.Y."/>
            <person name="Boore J.L."/>
            <person name="Simakov O."/>
            <person name="Marletaz F."/>
            <person name="Cho S.-J."/>
            <person name="Edsinger-Gonzales E."/>
            <person name="Havlak P."/>
            <person name="Kuo D.-H."/>
            <person name="Larsson T."/>
            <person name="Lv J."/>
            <person name="Arendt D."/>
            <person name="Savage R."/>
            <person name="Osoegawa K."/>
            <person name="de Jong P."/>
            <person name="Lindberg D.R."/>
            <person name="Seaver E.C."/>
            <person name="Weisblat D.A."/>
            <person name="Putnam N.H."/>
            <person name="Grigoriev I.V."/>
            <person name="Rokhsar D.S."/>
        </authorList>
    </citation>
    <scope>NUCLEOTIDE SEQUENCE</scope>
</reference>
<evidence type="ECO:0000313" key="4">
    <source>
        <dbReference type="Proteomes" id="UP000015101"/>
    </source>
</evidence>
<reference evidence="2 4" key="2">
    <citation type="journal article" date="2013" name="Nature">
        <title>Insights into bilaterian evolution from three spiralian genomes.</title>
        <authorList>
            <person name="Simakov O."/>
            <person name="Marletaz F."/>
            <person name="Cho S.J."/>
            <person name="Edsinger-Gonzales E."/>
            <person name="Havlak P."/>
            <person name="Hellsten U."/>
            <person name="Kuo D.H."/>
            <person name="Larsson T."/>
            <person name="Lv J."/>
            <person name="Arendt D."/>
            <person name="Savage R."/>
            <person name="Osoegawa K."/>
            <person name="de Jong P."/>
            <person name="Grimwood J."/>
            <person name="Chapman J.A."/>
            <person name="Shapiro H."/>
            <person name="Aerts A."/>
            <person name="Otillar R.P."/>
            <person name="Terry A.Y."/>
            <person name="Boore J.L."/>
            <person name="Grigoriev I.V."/>
            <person name="Lindberg D.R."/>
            <person name="Seaver E.C."/>
            <person name="Weisblat D.A."/>
            <person name="Putnam N.H."/>
            <person name="Rokhsar D.S."/>
        </authorList>
    </citation>
    <scope>NUCLEOTIDE SEQUENCE</scope>
</reference>
<evidence type="ECO:0000313" key="3">
    <source>
        <dbReference type="EnsemblMetazoa" id="HelroP188051"/>
    </source>
</evidence>